<dbReference type="Gene3D" id="3.40.50.620">
    <property type="entry name" value="HUPs"/>
    <property type="match status" value="1"/>
</dbReference>
<evidence type="ECO:0000256" key="1">
    <source>
        <dbReference type="ARBA" id="ARBA00004713"/>
    </source>
</evidence>
<keyword evidence="4 13" id="KW-0548">Nucleotidyltransferase</keyword>
<sequence>MSAAAPLTPLAPLVVVGDALLDVDVDGSATRLCPDAPAPVLDATDERPRPGGAALAALLAALSSARPVRLVAPLGDDDGSARLRELLAGTVEVVGLPTAGEIPRKTRMLAGDRPLLRLDTGGLGTGPWDLGPVTEALADAGAVLVADYGRGTTADPALRELLAGTARRVPLVWDPHPKGTDPVAGAALVSPNLAEAGATGGPDWLPSASRAAAELRERWAVEAVVVTAGSHGALLRSAAGNAVVPARAAEGGDPCGAGDRFAAAAALALASGRALDEAVSAAVGAASTFVGGGGAGAVRRDADGTWSHPGVEAHASEGALQSTRSAVGAHRQSAPVAADASEGVLQSTRSAVGAHRQSAPVAADASEGVLRSTRSAVGAHRQLLPGDADAAVALAEETRRQGGRVVATGGCFDLLHAGHARTLAAARALGDVLVVCLNSDDSVARLKGPARPVVGQADRAELLAALACVDAVAVFDEDDPQALIARLRPDVWVKGGDYAADDLPEAPLVRSWGGEVVAVPYHAGRSSTRLVSQAARSIEGVTA</sequence>
<dbReference type="Pfam" id="PF01467">
    <property type="entry name" value="CTP_transf_like"/>
    <property type="match status" value="1"/>
</dbReference>
<evidence type="ECO:0000256" key="6">
    <source>
        <dbReference type="ARBA" id="ARBA00022777"/>
    </source>
</evidence>
<dbReference type="InterPro" id="IPR014729">
    <property type="entry name" value="Rossmann-like_a/b/a_fold"/>
</dbReference>
<dbReference type="InterPro" id="IPR011914">
    <property type="entry name" value="RfaE_dom_II"/>
</dbReference>
<evidence type="ECO:0000259" key="11">
    <source>
        <dbReference type="Pfam" id="PF00294"/>
    </source>
</evidence>
<proteinExistence type="predicted"/>
<comment type="caution">
    <text evidence="13">The sequence shown here is derived from an EMBL/GenBank/DDBJ whole genome shotgun (WGS) entry which is preliminary data.</text>
</comment>
<keyword evidence="9" id="KW-0119">Carbohydrate metabolism</keyword>
<feature type="domain" description="Cytidyltransferase-like" evidence="12">
    <location>
        <begin position="408"/>
        <end position="502"/>
    </location>
</feature>
<dbReference type="GO" id="GO:0016779">
    <property type="term" value="F:nucleotidyltransferase activity"/>
    <property type="evidence" value="ECO:0007669"/>
    <property type="project" value="UniProtKB-KW"/>
</dbReference>
<dbReference type="EC" id="2.7.7.70" evidence="2"/>
<evidence type="ECO:0000256" key="9">
    <source>
        <dbReference type="ARBA" id="ARBA00023277"/>
    </source>
</evidence>
<dbReference type="EMBL" id="JBBEGN010000015">
    <property type="protein sequence ID" value="MEJ2870731.1"/>
    <property type="molecule type" value="Genomic_DNA"/>
</dbReference>
<evidence type="ECO:0000256" key="7">
    <source>
        <dbReference type="ARBA" id="ARBA00022840"/>
    </source>
</evidence>
<keyword evidence="6" id="KW-0418">Kinase</keyword>
<evidence type="ECO:0000256" key="8">
    <source>
        <dbReference type="ARBA" id="ARBA00023268"/>
    </source>
</evidence>
<evidence type="ECO:0000256" key="4">
    <source>
        <dbReference type="ARBA" id="ARBA00022695"/>
    </source>
</evidence>
<dbReference type="SUPFAM" id="SSF53613">
    <property type="entry name" value="Ribokinase-like"/>
    <property type="match status" value="1"/>
</dbReference>
<evidence type="ECO:0000256" key="3">
    <source>
        <dbReference type="ARBA" id="ARBA00022679"/>
    </source>
</evidence>
<dbReference type="NCBIfam" id="TIGR02199">
    <property type="entry name" value="rfaE_dom_II"/>
    <property type="match status" value="1"/>
</dbReference>
<name>A0ABU8MTY5_9PSEU</name>
<dbReference type="Gene3D" id="3.40.1190.20">
    <property type="match status" value="1"/>
</dbReference>
<dbReference type="SUPFAM" id="SSF52374">
    <property type="entry name" value="Nucleotidylyl transferase"/>
    <property type="match status" value="1"/>
</dbReference>
<dbReference type="NCBIfam" id="TIGR00125">
    <property type="entry name" value="cyt_tran_rel"/>
    <property type="match status" value="1"/>
</dbReference>
<dbReference type="InterPro" id="IPR029056">
    <property type="entry name" value="Ribokinase-like"/>
</dbReference>
<keyword evidence="8" id="KW-0511">Multifunctional enzyme</keyword>
<organism evidence="13 14">
    <name type="scientific">Actinomycetospora aurantiaca</name>
    <dbReference type="NCBI Taxonomy" id="3129233"/>
    <lineage>
        <taxon>Bacteria</taxon>
        <taxon>Bacillati</taxon>
        <taxon>Actinomycetota</taxon>
        <taxon>Actinomycetes</taxon>
        <taxon>Pseudonocardiales</taxon>
        <taxon>Pseudonocardiaceae</taxon>
        <taxon>Actinomycetospora</taxon>
    </lineage>
</organism>
<evidence type="ECO:0000256" key="2">
    <source>
        <dbReference type="ARBA" id="ARBA00012519"/>
    </source>
</evidence>
<dbReference type="InterPro" id="IPR004821">
    <property type="entry name" value="Cyt_trans-like"/>
</dbReference>
<feature type="domain" description="Carbohydrate kinase PfkB" evidence="11">
    <location>
        <begin position="13"/>
        <end position="297"/>
    </location>
</feature>
<dbReference type="Pfam" id="PF00294">
    <property type="entry name" value="PfkB"/>
    <property type="match status" value="1"/>
</dbReference>
<dbReference type="InterPro" id="IPR002173">
    <property type="entry name" value="Carboh/pur_kinase_PfkB_CS"/>
</dbReference>
<dbReference type="RefSeq" id="WP_337697302.1">
    <property type="nucleotide sequence ID" value="NZ_JBBEGN010000015.1"/>
</dbReference>
<comment type="catalytic activity">
    <reaction evidence="10">
        <text>D-glycero-beta-D-manno-heptose 1-phosphate + ATP + H(+) = ADP-D-glycero-beta-D-manno-heptose + diphosphate</text>
        <dbReference type="Rhea" id="RHEA:27465"/>
        <dbReference type="ChEBI" id="CHEBI:15378"/>
        <dbReference type="ChEBI" id="CHEBI:30616"/>
        <dbReference type="ChEBI" id="CHEBI:33019"/>
        <dbReference type="ChEBI" id="CHEBI:59967"/>
        <dbReference type="ChEBI" id="CHEBI:61593"/>
        <dbReference type="EC" id="2.7.7.70"/>
    </reaction>
</comment>
<gene>
    <name evidence="13" type="primary">rfaE2</name>
    <name evidence="13" type="ORF">WCD74_23410</name>
</gene>
<keyword evidence="3" id="KW-0808">Transferase</keyword>
<comment type="pathway">
    <text evidence="1">Bacterial outer membrane biogenesis; LPS core biosynthesis.</text>
</comment>
<dbReference type="InterPro" id="IPR011611">
    <property type="entry name" value="PfkB_dom"/>
</dbReference>
<keyword evidence="7" id="KW-0067">ATP-binding</keyword>
<keyword evidence="5" id="KW-0547">Nucleotide-binding</keyword>
<dbReference type="InterPro" id="IPR050385">
    <property type="entry name" value="Archaeal_FAD_synthase"/>
</dbReference>
<dbReference type="PANTHER" id="PTHR43793:SF2">
    <property type="entry name" value="BIFUNCTIONAL PROTEIN HLDE"/>
    <property type="match status" value="1"/>
</dbReference>
<dbReference type="Proteomes" id="UP001385809">
    <property type="component" value="Unassembled WGS sequence"/>
</dbReference>
<evidence type="ECO:0000256" key="5">
    <source>
        <dbReference type="ARBA" id="ARBA00022741"/>
    </source>
</evidence>
<dbReference type="PROSITE" id="PS00584">
    <property type="entry name" value="PFKB_KINASES_2"/>
    <property type="match status" value="1"/>
</dbReference>
<evidence type="ECO:0000259" key="12">
    <source>
        <dbReference type="Pfam" id="PF01467"/>
    </source>
</evidence>
<evidence type="ECO:0000313" key="13">
    <source>
        <dbReference type="EMBL" id="MEJ2870731.1"/>
    </source>
</evidence>
<dbReference type="PANTHER" id="PTHR43793">
    <property type="entry name" value="FAD SYNTHASE"/>
    <property type="match status" value="1"/>
</dbReference>
<accession>A0ABU8MTY5</accession>
<protein>
    <recommendedName>
        <fullName evidence="2">D-glycero-beta-D-manno-heptose 1-phosphate adenylyltransferase</fullName>
        <ecNumber evidence="2">2.7.7.70</ecNumber>
    </recommendedName>
</protein>
<keyword evidence="14" id="KW-1185">Reference proteome</keyword>
<reference evidence="13 14" key="1">
    <citation type="submission" date="2024-03" db="EMBL/GenBank/DDBJ databases">
        <title>Actinomycetospora sp. OC33-EN08, a novel actinomycete isolated from wild orchid (Aerides multiflora).</title>
        <authorList>
            <person name="Suriyachadkun C."/>
        </authorList>
    </citation>
    <scope>NUCLEOTIDE SEQUENCE [LARGE SCALE GENOMIC DNA]</scope>
    <source>
        <strain evidence="13 14">OC33-EN08</strain>
    </source>
</reference>
<evidence type="ECO:0000313" key="14">
    <source>
        <dbReference type="Proteomes" id="UP001385809"/>
    </source>
</evidence>
<evidence type="ECO:0000256" key="10">
    <source>
        <dbReference type="ARBA" id="ARBA00047428"/>
    </source>
</evidence>